<evidence type="ECO:0000313" key="4">
    <source>
        <dbReference type="Proteomes" id="UP000606600"/>
    </source>
</evidence>
<accession>A0ABR7WVE3</accession>
<proteinExistence type="predicted"/>
<sequence>MTGYSKKDKIAIRRKPDKQPPLDVRGSLNFKKGDTQRFQLIALLPVFNGATWLPVTLKNLASNVDAIIALDDGSTDKTLDLLRSCPKVIEIIVKTGKKLVEWNDAQNRLELYLAAAKYEPSWVIAMDADEYFDDHFQWIKNDIDNIPNTIRALAFHFDDVDNGVVIREKFRHKMFRYRTGYTFDNKRLHCRILPLEIAIDEVKLANVRIFHIADHETRQARFGKYLEADPNLKYQSSYRHLLKPAFNKDIKPLGETLSYAPVVEDGLQRKLKVRRIKQFEKLFNTSQLDEVLPMVVSADLHVGLAFELFNKIILDAFLVRFEKKEGLVAQYSYDSTKDTRISKLEGWLIEELHHHRDFDLIVAKLHLIKKSTLITDTADILTQLICNLAKKGVLRIR</sequence>
<feature type="region of interest" description="Disordered" evidence="1">
    <location>
        <begin position="1"/>
        <end position="26"/>
    </location>
</feature>
<dbReference type="Proteomes" id="UP000606600">
    <property type="component" value="Unassembled WGS sequence"/>
</dbReference>
<feature type="domain" description="Glycosyltransferase 2-like" evidence="2">
    <location>
        <begin position="44"/>
        <end position="135"/>
    </location>
</feature>
<evidence type="ECO:0000256" key="1">
    <source>
        <dbReference type="SAM" id="MobiDB-lite"/>
    </source>
</evidence>
<evidence type="ECO:0000259" key="2">
    <source>
        <dbReference type="Pfam" id="PF00535"/>
    </source>
</evidence>
<dbReference type="SUPFAM" id="SSF53448">
    <property type="entry name" value="Nucleotide-diphospho-sugar transferases"/>
    <property type="match status" value="1"/>
</dbReference>
<dbReference type="EMBL" id="JACWMY010000008">
    <property type="protein sequence ID" value="MBD1365374.1"/>
    <property type="molecule type" value="Genomic_DNA"/>
</dbReference>
<dbReference type="InterPro" id="IPR029044">
    <property type="entry name" value="Nucleotide-diphossugar_trans"/>
</dbReference>
<dbReference type="InterPro" id="IPR001173">
    <property type="entry name" value="Glyco_trans_2-like"/>
</dbReference>
<dbReference type="Pfam" id="PF00535">
    <property type="entry name" value="Glycos_transf_2"/>
    <property type="match status" value="1"/>
</dbReference>
<gene>
    <name evidence="3" type="ORF">IDJ77_16290</name>
</gene>
<evidence type="ECO:0000313" key="3">
    <source>
        <dbReference type="EMBL" id="MBD1365374.1"/>
    </source>
</evidence>
<comment type="caution">
    <text evidence="3">The sequence shown here is derived from an EMBL/GenBank/DDBJ whole genome shotgun (WGS) entry which is preliminary data.</text>
</comment>
<protein>
    <submittedName>
        <fullName evidence="3">Glycosyltransferase family 2 protein</fullName>
    </submittedName>
</protein>
<feature type="compositionally biased region" description="Basic and acidic residues" evidence="1">
    <location>
        <begin position="1"/>
        <end position="11"/>
    </location>
</feature>
<name>A0ABR7WVE3_9SPHI</name>
<reference evidence="3 4" key="1">
    <citation type="submission" date="2020-09" db="EMBL/GenBank/DDBJ databases">
        <title>Novel species of Mucilaginibacter isolated from a glacier on the Tibetan Plateau.</title>
        <authorList>
            <person name="Liu Q."/>
            <person name="Xin Y.-H."/>
        </authorList>
    </citation>
    <scope>NUCLEOTIDE SEQUENCE [LARGE SCALE GENOMIC DNA]</scope>
    <source>
        <strain evidence="3 4">ZT4R22</strain>
    </source>
</reference>
<keyword evidence="4" id="KW-1185">Reference proteome</keyword>
<dbReference type="RefSeq" id="WP_191190034.1">
    <property type="nucleotide sequence ID" value="NZ_JACWMY010000008.1"/>
</dbReference>
<organism evidence="3 4">
    <name type="scientific">Mucilaginibacter pankratovii</name>
    <dbReference type="NCBI Taxonomy" id="2772110"/>
    <lineage>
        <taxon>Bacteria</taxon>
        <taxon>Pseudomonadati</taxon>
        <taxon>Bacteroidota</taxon>
        <taxon>Sphingobacteriia</taxon>
        <taxon>Sphingobacteriales</taxon>
        <taxon>Sphingobacteriaceae</taxon>
        <taxon>Mucilaginibacter</taxon>
    </lineage>
</organism>
<dbReference type="Gene3D" id="3.90.550.10">
    <property type="entry name" value="Spore Coat Polysaccharide Biosynthesis Protein SpsA, Chain A"/>
    <property type="match status" value="1"/>
</dbReference>